<reference evidence="1" key="1">
    <citation type="submission" date="2024-02" db="EMBL/GenBank/DDBJ databases">
        <title>Genome sequences of strain Gemmobacter sp. JM10B15.</title>
        <authorList>
            <person name="Zhang M."/>
        </authorList>
    </citation>
    <scope>NUCLEOTIDE SEQUENCE</scope>
    <source>
        <strain evidence="1">JM10B15</strain>
    </source>
</reference>
<organism evidence="1 2">
    <name type="scientific">Gemmobacter denitrificans</name>
    <dbReference type="NCBI Taxonomy" id="3123040"/>
    <lineage>
        <taxon>Bacteria</taxon>
        <taxon>Pseudomonadati</taxon>
        <taxon>Pseudomonadota</taxon>
        <taxon>Alphaproteobacteria</taxon>
        <taxon>Rhodobacterales</taxon>
        <taxon>Paracoccaceae</taxon>
        <taxon>Gemmobacter</taxon>
    </lineage>
</organism>
<sequence length="55" mass="6258">MKTEMIDGIRVLKLRDHSRAASGTADDMMTMVHLWKLLSGGHALRDMTATDRRFL</sequence>
<name>A0ABU8C0Y6_9RHOB</name>
<dbReference type="RefSeq" id="WP_335425217.1">
    <property type="nucleotide sequence ID" value="NZ_JBALHR010000018.1"/>
</dbReference>
<gene>
    <name evidence="1" type="ORF">V6590_18700</name>
</gene>
<accession>A0ABU8C0Y6</accession>
<dbReference type="Proteomes" id="UP001431963">
    <property type="component" value="Unassembled WGS sequence"/>
</dbReference>
<evidence type="ECO:0000313" key="1">
    <source>
        <dbReference type="EMBL" id="MEH7830185.1"/>
    </source>
</evidence>
<proteinExistence type="predicted"/>
<evidence type="ECO:0000313" key="2">
    <source>
        <dbReference type="Proteomes" id="UP001431963"/>
    </source>
</evidence>
<keyword evidence="2" id="KW-1185">Reference proteome</keyword>
<comment type="caution">
    <text evidence="1">The sequence shown here is derived from an EMBL/GenBank/DDBJ whole genome shotgun (WGS) entry which is preliminary data.</text>
</comment>
<dbReference type="EMBL" id="JBALHR010000018">
    <property type="protein sequence ID" value="MEH7830185.1"/>
    <property type="molecule type" value="Genomic_DNA"/>
</dbReference>
<protein>
    <submittedName>
        <fullName evidence="1">Uncharacterized protein</fullName>
    </submittedName>
</protein>